<accession>A0A381SAH7</accession>
<dbReference type="EMBL" id="UINC01002870">
    <property type="protein sequence ID" value="SVA01105.1"/>
    <property type="molecule type" value="Genomic_DNA"/>
</dbReference>
<dbReference type="AlphaFoldDB" id="A0A381SAH7"/>
<proteinExistence type="predicted"/>
<sequence>MLIGIFLNCQAIQHELASGFSLHGACLMLNNSLRCLLLDWFVFHRTIQTVVSKLCWNDDLRDILDGFGDHKN</sequence>
<reference evidence="1" key="1">
    <citation type="submission" date="2018-05" db="EMBL/GenBank/DDBJ databases">
        <authorList>
            <person name="Lanie J.A."/>
            <person name="Ng W.-L."/>
            <person name="Kazmierczak K.M."/>
            <person name="Andrzejewski T.M."/>
            <person name="Davidsen T.M."/>
            <person name="Wayne K.J."/>
            <person name="Tettelin H."/>
            <person name="Glass J.I."/>
            <person name="Rusch D."/>
            <person name="Podicherti R."/>
            <person name="Tsui H.-C.T."/>
            <person name="Winkler M.E."/>
        </authorList>
    </citation>
    <scope>NUCLEOTIDE SEQUENCE</scope>
</reference>
<protein>
    <submittedName>
        <fullName evidence="1">Uncharacterized protein</fullName>
    </submittedName>
</protein>
<organism evidence="1">
    <name type="scientific">marine metagenome</name>
    <dbReference type="NCBI Taxonomy" id="408172"/>
    <lineage>
        <taxon>unclassified sequences</taxon>
        <taxon>metagenomes</taxon>
        <taxon>ecological metagenomes</taxon>
    </lineage>
</organism>
<gene>
    <name evidence="1" type="ORF">METZ01_LOCUS53959</name>
</gene>
<name>A0A381SAH7_9ZZZZ</name>
<evidence type="ECO:0000313" key="1">
    <source>
        <dbReference type="EMBL" id="SVA01105.1"/>
    </source>
</evidence>